<feature type="region of interest" description="Disordered" evidence="3">
    <location>
        <begin position="1"/>
        <end position="97"/>
    </location>
</feature>
<keyword evidence="1" id="KW-0479">Metal-binding</keyword>
<dbReference type="AlphaFoldDB" id="A0A7N4PW66"/>
<sequence>MLPVSVIALAGPRGSEGVGSFRKSGVRGLPPPRGQLSRKSRPAEQPQRSRRRKDSFRSEKDRTEYISVSASASTTMSVQGCEVKAQPRSEKSAKGCHENQEYLQCSFSSTDRNKGLGHGLKKTRGGGASLKSGMGSPGPSGEEQGLGHGFKKSRNGNSSVKSGVENSGEEQVLVHGCKKTRGGSCVVKNGMESIGEEQGLGHRFKKTKGGSPAVKSAVEKSVPGGEEQGLSGSKKNKNGGSAVKSGAECASPSGEEQGSKKTRGGSTTTKSGMESAGPTGEEQGLRPGYKKSRGSAAKSAMEKSSPSGEEQGLGYKKTRNGGSAVKSGTESSGPSVEEQLESPDQAFMDQQAEDKAELMEKELAGPDHMGQPGTPNSQDSQVPQNIWIPSLKAEEDSEQLEDNTPDQSIHLRSEDDEGSSLLPTPLPMERASSNSSYTQRSPTPLQPEVGEEGPKAQLVQSPAVPPIHRPGKIVPTEKDDREEETDEDWKEEEESFLTWQLQAWGSTSWRSAVSLNLASSPTQASNSPVVPSNPEKNWKKAELHRNLDRPNSKTRSVAASTIRRMEAAARPVASHIYRKDSDPVPVASNFKEWKDEVLTQKQEEAFRDYFKFFCGPGEIDIHSLKNILSIVGISRTQTEMADVLLSADVNGDGHVDFRDFLSVLTDTHRFCRSVATFLQSPYAPQATTYPLCPRLDKKGSRRRQGSHVVLEEYKPIDLTTDFRTFFQMGTKGGRWA</sequence>
<feature type="region of interest" description="Disordered" evidence="3">
    <location>
        <begin position="195"/>
        <end position="494"/>
    </location>
</feature>
<feature type="compositionally biased region" description="Low complexity" evidence="3">
    <location>
        <begin position="67"/>
        <end position="78"/>
    </location>
</feature>
<feature type="compositionally biased region" description="Polar residues" evidence="3">
    <location>
        <begin position="431"/>
        <end position="443"/>
    </location>
</feature>
<dbReference type="PROSITE" id="PS00018">
    <property type="entry name" value="EF_HAND_1"/>
    <property type="match status" value="1"/>
</dbReference>
<evidence type="ECO:0000256" key="1">
    <source>
        <dbReference type="ARBA" id="ARBA00022723"/>
    </source>
</evidence>
<feature type="compositionally biased region" description="Polar residues" evidence="3">
    <location>
        <begin position="155"/>
        <end position="165"/>
    </location>
</feature>
<evidence type="ECO:0000259" key="4">
    <source>
        <dbReference type="PROSITE" id="PS50222"/>
    </source>
</evidence>
<reference evidence="5" key="2">
    <citation type="submission" date="2025-08" db="UniProtKB">
        <authorList>
            <consortium name="Ensembl"/>
        </authorList>
    </citation>
    <scope>IDENTIFICATION</scope>
</reference>
<keyword evidence="2" id="KW-0106">Calcium</keyword>
<evidence type="ECO:0000256" key="3">
    <source>
        <dbReference type="SAM" id="MobiDB-lite"/>
    </source>
</evidence>
<dbReference type="InterPro" id="IPR011992">
    <property type="entry name" value="EF-hand-dom_pair"/>
</dbReference>
<evidence type="ECO:0000256" key="2">
    <source>
        <dbReference type="ARBA" id="ARBA00022837"/>
    </source>
</evidence>
<evidence type="ECO:0000313" key="6">
    <source>
        <dbReference type="Proteomes" id="UP000007648"/>
    </source>
</evidence>
<protein>
    <submittedName>
        <fullName evidence="5">Spermatosis associated 21</fullName>
    </submittedName>
</protein>
<dbReference type="PROSITE" id="PS50222">
    <property type="entry name" value="EF_HAND_2"/>
    <property type="match status" value="1"/>
</dbReference>
<accession>A0A7N4PW66</accession>
<dbReference type="GeneTree" id="ENSGT00940000162494"/>
<feature type="compositionally biased region" description="Low complexity" evidence="3">
    <location>
        <begin position="129"/>
        <end position="143"/>
    </location>
</feature>
<proteinExistence type="predicted"/>
<name>A0A7N4PW66_SARHA</name>
<dbReference type="Proteomes" id="UP000007648">
    <property type="component" value="Unassembled WGS sequence"/>
</dbReference>
<evidence type="ECO:0000313" key="5">
    <source>
        <dbReference type="Ensembl" id="ENSSHAP00000044493.1"/>
    </source>
</evidence>
<keyword evidence="6" id="KW-1185">Reference proteome</keyword>
<dbReference type="InterPro" id="IPR018247">
    <property type="entry name" value="EF_Hand_1_Ca_BS"/>
</dbReference>
<feature type="compositionally biased region" description="Polar residues" evidence="3">
    <location>
        <begin position="373"/>
        <end position="384"/>
    </location>
</feature>
<feature type="compositionally biased region" description="Acidic residues" evidence="3">
    <location>
        <begin position="480"/>
        <end position="494"/>
    </location>
</feature>
<feature type="region of interest" description="Disordered" evidence="3">
    <location>
        <begin position="109"/>
        <end position="175"/>
    </location>
</feature>
<dbReference type="InterPro" id="IPR043520">
    <property type="entry name" value="SPT21"/>
</dbReference>
<gene>
    <name evidence="5" type="primary">SPATA21</name>
</gene>
<reference evidence="5" key="3">
    <citation type="submission" date="2025-09" db="UniProtKB">
        <authorList>
            <consortium name="Ensembl"/>
        </authorList>
    </citation>
    <scope>IDENTIFICATION</scope>
</reference>
<dbReference type="SUPFAM" id="SSF47473">
    <property type="entry name" value="EF-hand"/>
    <property type="match status" value="1"/>
</dbReference>
<dbReference type="PANTHER" id="PTHR47500:SF1">
    <property type="entry name" value="SPERMATOGENESIS-ASSOCIATED PROTEIN 21"/>
    <property type="match status" value="1"/>
</dbReference>
<reference evidence="5 6" key="1">
    <citation type="journal article" date="2011" name="Proc. Natl. Acad. Sci. U.S.A.">
        <title>Genetic diversity and population structure of the endangered marsupial Sarcophilus harrisii (Tasmanian devil).</title>
        <authorList>
            <person name="Miller W."/>
            <person name="Hayes V.M."/>
            <person name="Ratan A."/>
            <person name="Petersen D.C."/>
            <person name="Wittekindt N.E."/>
            <person name="Miller J."/>
            <person name="Walenz B."/>
            <person name="Knight J."/>
            <person name="Qi J."/>
            <person name="Zhao F."/>
            <person name="Wang Q."/>
            <person name="Bedoya-Reina O.C."/>
            <person name="Katiyar N."/>
            <person name="Tomsho L.P."/>
            <person name="Kasson L.M."/>
            <person name="Hardie R.A."/>
            <person name="Woodbridge P."/>
            <person name="Tindall E.A."/>
            <person name="Bertelsen M.F."/>
            <person name="Dixon D."/>
            <person name="Pyecroft S."/>
            <person name="Helgen K.M."/>
            <person name="Lesk A.M."/>
            <person name="Pringle T.H."/>
            <person name="Patterson N."/>
            <person name="Zhang Y."/>
            <person name="Kreiss A."/>
            <person name="Woods G.M."/>
            <person name="Jones M.E."/>
            <person name="Schuster S.C."/>
        </authorList>
    </citation>
    <scope>NUCLEOTIDE SEQUENCE [LARGE SCALE GENOMIC DNA]</scope>
</reference>
<dbReference type="Ensembl" id="ENSSHAT00000041832.1">
    <property type="protein sequence ID" value="ENSSHAP00000044493.1"/>
    <property type="gene ID" value="ENSSHAG00000008951.2"/>
</dbReference>
<organism evidence="5 6">
    <name type="scientific">Sarcophilus harrisii</name>
    <name type="common">Tasmanian devil</name>
    <name type="synonym">Sarcophilus laniarius</name>
    <dbReference type="NCBI Taxonomy" id="9305"/>
    <lineage>
        <taxon>Eukaryota</taxon>
        <taxon>Metazoa</taxon>
        <taxon>Chordata</taxon>
        <taxon>Craniata</taxon>
        <taxon>Vertebrata</taxon>
        <taxon>Euteleostomi</taxon>
        <taxon>Mammalia</taxon>
        <taxon>Metatheria</taxon>
        <taxon>Dasyuromorphia</taxon>
        <taxon>Dasyuridae</taxon>
        <taxon>Sarcophilus</taxon>
    </lineage>
</organism>
<dbReference type="GO" id="GO:0005509">
    <property type="term" value="F:calcium ion binding"/>
    <property type="evidence" value="ECO:0007669"/>
    <property type="project" value="InterPro"/>
</dbReference>
<feature type="domain" description="EF-hand" evidence="4">
    <location>
        <begin position="635"/>
        <end position="670"/>
    </location>
</feature>
<dbReference type="Gene3D" id="1.10.238.10">
    <property type="entry name" value="EF-hand"/>
    <property type="match status" value="1"/>
</dbReference>
<feature type="compositionally biased region" description="Acidic residues" evidence="3">
    <location>
        <begin position="395"/>
        <end position="404"/>
    </location>
</feature>
<dbReference type="InterPro" id="IPR002048">
    <property type="entry name" value="EF_hand_dom"/>
</dbReference>
<feature type="compositionally biased region" description="Basic and acidic residues" evidence="3">
    <location>
        <begin position="85"/>
        <end position="97"/>
    </location>
</feature>
<feature type="compositionally biased region" description="Basic and acidic residues" evidence="3">
    <location>
        <begin position="55"/>
        <end position="64"/>
    </location>
</feature>
<dbReference type="PANTHER" id="PTHR47500">
    <property type="entry name" value="EF-HAND CALCIUM-BINDING DOMAIN-CONTAINING PROTEIN"/>
    <property type="match status" value="1"/>
</dbReference>
<feature type="compositionally biased region" description="Basic and acidic residues" evidence="3">
    <location>
        <begin position="352"/>
        <end position="365"/>
    </location>
</feature>